<dbReference type="SUPFAM" id="SSF52540">
    <property type="entry name" value="P-loop containing nucleoside triphosphate hydrolases"/>
    <property type="match status" value="1"/>
</dbReference>
<dbReference type="InterPro" id="IPR027417">
    <property type="entry name" value="P-loop_NTPase"/>
</dbReference>
<name>A0ABX8E225_9SPHN</name>
<feature type="region of interest" description="Disordered" evidence="1">
    <location>
        <begin position="1"/>
        <end position="25"/>
    </location>
</feature>
<protein>
    <submittedName>
        <fullName evidence="3">ParA family protein</fullName>
    </submittedName>
</protein>
<evidence type="ECO:0000256" key="1">
    <source>
        <dbReference type="SAM" id="MobiDB-lite"/>
    </source>
</evidence>
<dbReference type="Gene3D" id="3.40.50.300">
    <property type="entry name" value="P-loop containing nucleotide triphosphate hydrolases"/>
    <property type="match status" value="1"/>
</dbReference>
<evidence type="ECO:0000259" key="2">
    <source>
        <dbReference type="Pfam" id="PF13614"/>
    </source>
</evidence>
<gene>
    <name evidence="3" type="ORF">HT578_05165</name>
</gene>
<evidence type="ECO:0000313" key="3">
    <source>
        <dbReference type="EMBL" id="QVM83184.1"/>
    </source>
</evidence>
<dbReference type="Pfam" id="PF13614">
    <property type="entry name" value="AAA_31"/>
    <property type="match status" value="1"/>
</dbReference>
<sequence>MAGKKRTLPRIAGLTGGSPDTKGDPSGALGATIAIYSVKGGVGKTTFASNLAWCSAQISGHRTLLWDLDAAGGSGFLYGLEPKGTKPAHDVFAKERAPEKLIQKTGYSRIHLLPADESIRAIDARLTEIGKRRRLAKLTRALGADYARVILDCPPVINELSAQIVRAADLVIVPLPPSPLSTRAFDLVVREIAGNTRRHPPILPVLSMLDMRRTLHREVREQHPGWPAVPYASALEQCAVQHRPVGEIAPGSPAARAFANLWGAIERKLAERRG</sequence>
<feature type="domain" description="AAA" evidence="2">
    <location>
        <begin position="32"/>
        <end position="189"/>
    </location>
</feature>
<reference evidence="3 4" key="1">
    <citation type="journal article" date="2021" name="Int. J. Syst. Evol. Microbiol.">
        <title>Novosphingobium decolorationis sp. nov., an aniline blue-decolourizing bacterium isolated from East Pacific sediment.</title>
        <authorList>
            <person name="Chen X."/>
            <person name="Dong B."/>
            <person name="Chen T."/>
            <person name="Ren N."/>
            <person name="Wang J."/>
            <person name="Xu Y."/>
            <person name="Yang J."/>
            <person name="Zhu S."/>
            <person name="Chen J."/>
        </authorList>
    </citation>
    <scope>NUCLEOTIDE SEQUENCE [LARGE SCALE GENOMIC DNA]</scope>
    <source>
        <strain evidence="3 4">502str22</strain>
    </source>
</reference>
<evidence type="ECO:0000313" key="4">
    <source>
        <dbReference type="Proteomes" id="UP000677126"/>
    </source>
</evidence>
<organism evidence="3 4">
    <name type="scientific">Novosphingobium decolorationis</name>
    <dbReference type="NCBI Taxonomy" id="2698673"/>
    <lineage>
        <taxon>Bacteria</taxon>
        <taxon>Pseudomonadati</taxon>
        <taxon>Pseudomonadota</taxon>
        <taxon>Alphaproteobacteria</taxon>
        <taxon>Sphingomonadales</taxon>
        <taxon>Sphingomonadaceae</taxon>
        <taxon>Novosphingobium</taxon>
    </lineage>
</organism>
<dbReference type="InterPro" id="IPR025669">
    <property type="entry name" value="AAA_dom"/>
</dbReference>
<dbReference type="InterPro" id="IPR050678">
    <property type="entry name" value="DNA_Partitioning_ATPase"/>
</dbReference>
<accession>A0ABX8E225</accession>
<dbReference type="CDD" id="cd02042">
    <property type="entry name" value="ParAB_family"/>
    <property type="match status" value="1"/>
</dbReference>
<dbReference type="PANTHER" id="PTHR13696">
    <property type="entry name" value="P-LOOP CONTAINING NUCLEOSIDE TRIPHOSPHATE HYDROLASE"/>
    <property type="match status" value="1"/>
</dbReference>
<dbReference type="PANTHER" id="PTHR13696:SF52">
    <property type="entry name" value="PARA FAMILY PROTEIN CT_582"/>
    <property type="match status" value="1"/>
</dbReference>
<keyword evidence="4" id="KW-1185">Reference proteome</keyword>
<dbReference type="EMBL" id="CP054856">
    <property type="protein sequence ID" value="QVM83184.1"/>
    <property type="molecule type" value="Genomic_DNA"/>
</dbReference>
<dbReference type="Proteomes" id="UP000677126">
    <property type="component" value="Chromosome"/>
</dbReference>
<proteinExistence type="predicted"/>